<evidence type="ECO:0000313" key="2">
    <source>
        <dbReference type="Proteomes" id="UP001233535"/>
    </source>
</evidence>
<gene>
    <name evidence="1" type="ORF">P8609_13480</name>
</gene>
<name>A0ABU1CGA2_9GAMM</name>
<accession>A0ABU1CGA2</accession>
<dbReference type="Proteomes" id="UP001233535">
    <property type="component" value="Unassembled WGS sequence"/>
</dbReference>
<keyword evidence="2" id="KW-1185">Reference proteome</keyword>
<organism evidence="1 2">
    <name type="scientific">Lysobacter arvi</name>
    <dbReference type="NCBI Taxonomy" id="3038776"/>
    <lineage>
        <taxon>Bacteria</taxon>
        <taxon>Pseudomonadati</taxon>
        <taxon>Pseudomonadota</taxon>
        <taxon>Gammaproteobacteria</taxon>
        <taxon>Lysobacterales</taxon>
        <taxon>Lysobacteraceae</taxon>
        <taxon>Lysobacter</taxon>
    </lineage>
</organism>
<comment type="caution">
    <text evidence="1">The sequence shown here is derived from an EMBL/GenBank/DDBJ whole genome shotgun (WGS) entry which is preliminary data.</text>
</comment>
<reference evidence="1 2" key="1">
    <citation type="submission" date="2023-04" db="EMBL/GenBank/DDBJ databases">
        <title>Lysobacter sp. strain UC isolated from soil sample.</title>
        <authorList>
            <person name="Choksket S."/>
            <person name="Harshvardhan F."/>
            <person name="Rana R."/>
            <person name="Patil P.B."/>
            <person name="Korpole S."/>
        </authorList>
    </citation>
    <scope>NUCLEOTIDE SEQUENCE [LARGE SCALE GENOMIC DNA]</scope>
    <source>
        <strain evidence="1 2">UC</strain>
    </source>
</reference>
<evidence type="ECO:0000313" key="1">
    <source>
        <dbReference type="EMBL" id="MDR0183970.1"/>
    </source>
</evidence>
<sequence>MTLWYASQWWERSFGSRLSSAVTEDGCYRLERYSPYWLLPHWFHPYRQPFEAWNPLRDWSGPMNPHEAPGFYRLYDNRSGKLLVETEVYDLAFVGTGQALWASEWYAKAGGRIDARSASDMGLPCSQ</sequence>
<proteinExistence type="predicted"/>
<protein>
    <submittedName>
        <fullName evidence="1">Uncharacterized protein</fullName>
    </submittedName>
</protein>
<dbReference type="RefSeq" id="WP_309263103.1">
    <property type="nucleotide sequence ID" value="NZ_JARUHG010000004.1"/>
</dbReference>
<dbReference type="EMBL" id="JARUHG010000004">
    <property type="protein sequence ID" value="MDR0183970.1"/>
    <property type="molecule type" value="Genomic_DNA"/>
</dbReference>